<keyword evidence="3" id="KW-0808">Transferase</keyword>
<gene>
    <name evidence="6" type="ORF">GEMMAAP_18305</name>
</gene>
<protein>
    <recommendedName>
        <fullName evidence="8">Hemolysin</fullName>
    </recommendedName>
</protein>
<sequence length="249" mass="27901">MASGGYEMRFAWTRQDLHAVQALRYQVFHEELGEGQSTPGAPARDVDERDPWFHHLMIVEQRTGDVVGTYRLQSAVMAATRFGFYSASLFELGAIPASILGEAVEAGRACVASAHRSGKVLRLLWKGIARYLQWNSKRFLFGCCSLAGLERERATDMWQAMHARQVMHDRILVRPRPAGRALADDGRTRPLITADALTYRLPPLFEGYLALGARVCGAPAFDYEFGTTDFLVMLDTMTMDPRTHRSLFG</sequence>
<evidence type="ECO:0000313" key="7">
    <source>
        <dbReference type="Proteomes" id="UP000076404"/>
    </source>
</evidence>
<comment type="pathway">
    <text evidence="1">Lipid metabolism.</text>
</comment>
<dbReference type="EMBL" id="CP011454">
    <property type="protein sequence ID" value="AMW07006.1"/>
    <property type="molecule type" value="Genomic_DNA"/>
</dbReference>
<reference evidence="6 7" key="2">
    <citation type="journal article" date="2016" name="Environ. Microbiol. Rep.">
        <title>Metagenomic evidence for the presence of phototrophic Gemmatimonadetes bacteria in diverse environments.</title>
        <authorList>
            <person name="Zeng Y."/>
            <person name="Baumbach J."/>
            <person name="Barbosa E.G."/>
            <person name="Azevedo V."/>
            <person name="Zhang C."/>
            <person name="Koblizek M."/>
        </authorList>
    </citation>
    <scope>NUCLEOTIDE SEQUENCE [LARGE SCALE GENOMIC DNA]</scope>
    <source>
        <strain evidence="6 7">AP64</strain>
    </source>
</reference>
<evidence type="ECO:0000256" key="2">
    <source>
        <dbReference type="ARBA" id="ARBA00022516"/>
    </source>
</evidence>
<keyword evidence="4" id="KW-0443">Lipid metabolism</keyword>
<dbReference type="GO" id="GO:0016746">
    <property type="term" value="F:acyltransferase activity"/>
    <property type="evidence" value="ECO:0007669"/>
    <property type="project" value="UniProtKB-KW"/>
</dbReference>
<dbReference type="SUPFAM" id="SSF55729">
    <property type="entry name" value="Acyl-CoA N-acyltransferases (Nat)"/>
    <property type="match status" value="1"/>
</dbReference>
<reference evidence="6 7" key="1">
    <citation type="journal article" date="2014" name="Proc. Natl. Acad. Sci. U.S.A.">
        <title>Functional type 2 photosynthetic reaction centers found in the rare bacterial phylum Gemmatimonadetes.</title>
        <authorList>
            <person name="Zeng Y."/>
            <person name="Feng F."/>
            <person name="Medova H."/>
            <person name="Dean J."/>
            <person name="Koblizek M."/>
        </authorList>
    </citation>
    <scope>NUCLEOTIDE SEQUENCE [LARGE SCALE GENOMIC DNA]</scope>
    <source>
        <strain evidence="6 7">AP64</strain>
    </source>
</reference>
<dbReference type="PANTHER" id="PTHR37323:SF1">
    <property type="entry name" value="L-ORNITHINE N(ALPHA)-ACYLTRANSFERASE"/>
    <property type="match status" value="1"/>
</dbReference>
<keyword evidence="5" id="KW-0012">Acyltransferase</keyword>
<dbReference type="GO" id="GO:0006629">
    <property type="term" value="P:lipid metabolic process"/>
    <property type="evidence" value="ECO:0007669"/>
    <property type="project" value="UniProtKB-KW"/>
</dbReference>
<evidence type="ECO:0000256" key="1">
    <source>
        <dbReference type="ARBA" id="ARBA00005189"/>
    </source>
</evidence>
<dbReference type="AlphaFoldDB" id="A0A143BPN2"/>
<dbReference type="Proteomes" id="UP000076404">
    <property type="component" value="Chromosome"/>
</dbReference>
<dbReference type="KEGG" id="gph:GEMMAAP_18305"/>
<keyword evidence="2" id="KW-0444">Lipid biosynthesis</keyword>
<evidence type="ECO:0008006" key="8">
    <source>
        <dbReference type="Google" id="ProtNLM"/>
    </source>
</evidence>
<dbReference type="InterPro" id="IPR016181">
    <property type="entry name" value="Acyl_CoA_acyltransferase"/>
</dbReference>
<keyword evidence="7" id="KW-1185">Reference proteome</keyword>
<name>A0A143BPN2_9BACT</name>
<dbReference type="eggNOG" id="COG3176">
    <property type="taxonomic scope" value="Bacteria"/>
</dbReference>
<proteinExistence type="predicted"/>
<dbReference type="Gene3D" id="3.40.630.30">
    <property type="match status" value="1"/>
</dbReference>
<dbReference type="InterPro" id="IPR052351">
    <property type="entry name" value="Ornithine_N-alpha-AT"/>
</dbReference>
<dbReference type="Pfam" id="PF13444">
    <property type="entry name" value="Acetyltransf_5"/>
    <property type="match status" value="1"/>
</dbReference>
<evidence type="ECO:0000256" key="4">
    <source>
        <dbReference type="ARBA" id="ARBA00023098"/>
    </source>
</evidence>
<evidence type="ECO:0000256" key="5">
    <source>
        <dbReference type="ARBA" id="ARBA00023315"/>
    </source>
</evidence>
<accession>A0A143BPN2</accession>
<evidence type="ECO:0000313" key="6">
    <source>
        <dbReference type="EMBL" id="AMW07006.1"/>
    </source>
</evidence>
<dbReference type="PANTHER" id="PTHR37323">
    <property type="entry name" value="GCN5-RELATED N-ACETYLTRANSFERASE"/>
    <property type="match status" value="1"/>
</dbReference>
<evidence type="ECO:0000256" key="3">
    <source>
        <dbReference type="ARBA" id="ARBA00022679"/>
    </source>
</evidence>
<organism evidence="6 7">
    <name type="scientific">Gemmatimonas phototrophica</name>
    <dbReference type="NCBI Taxonomy" id="1379270"/>
    <lineage>
        <taxon>Bacteria</taxon>
        <taxon>Pseudomonadati</taxon>
        <taxon>Gemmatimonadota</taxon>
        <taxon>Gemmatimonadia</taxon>
        <taxon>Gemmatimonadales</taxon>
        <taxon>Gemmatimonadaceae</taxon>
        <taxon>Gemmatimonas</taxon>
    </lineage>
</organism>